<dbReference type="EMBL" id="CR378673">
    <property type="protein sequence ID" value="CAG21601.1"/>
    <property type="molecule type" value="Genomic_DNA"/>
</dbReference>
<accession>Q6LM76</accession>
<dbReference type="InterPro" id="IPR025959">
    <property type="entry name" value="Winged_HTH_dom"/>
</dbReference>
<evidence type="ECO:0000313" key="2">
    <source>
        <dbReference type="EMBL" id="CAG21601.1"/>
    </source>
</evidence>
<evidence type="ECO:0000313" key="3">
    <source>
        <dbReference type="Proteomes" id="UP000000593"/>
    </source>
</evidence>
<dbReference type="KEGG" id="ppr:PBPRA3296"/>
<keyword evidence="3" id="KW-1185">Reference proteome</keyword>
<dbReference type="HOGENOM" id="CLU_056788_3_2_6"/>
<dbReference type="Proteomes" id="UP000000593">
    <property type="component" value="Chromosome 1"/>
</dbReference>
<dbReference type="STRING" id="298386.PBPRA3296"/>
<dbReference type="AlphaFoldDB" id="Q6LM76"/>
<proteinExistence type="predicted"/>
<sequence length="110" mass="12720">MDSLNNIAFKSLASKQTSIQMKMRFLALAHFQDGHSRTQIAKYIEENAAKPDGGRLTGHDIHNYITQTFGKAYHPDYIYILLKKMGFSWITSRSKHPKQCDKIQDDFKKI</sequence>
<protein>
    <recommendedName>
        <fullName evidence="1">Winged helix-turn helix domain-containing protein</fullName>
    </recommendedName>
</protein>
<feature type="domain" description="Winged helix-turn helix" evidence="1">
    <location>
        <begin position="52"/>
        <end position="109"/>
    </location>
</feature>
<reference evidence="3" key="1">
    <citation type="journal article" date="2005" name="Science">
        <title>Life at depth: Photobacterium profundum genome sequence and expression analysis.</title>
        <authorList>
            <person name="Vezzi A."/>
            <person name="Campanaro S."/>
            <person name="D'Angelo M."/>
            <person name="Simonato F."/>
            <person name="Vitulo N."/>
            <person name="Lauro F.M."/>
            <person name="Cestaro A."/>
            <person name="Malacrida G."/>
            <person name="Simionati B."/>
            <person name="Cannata N."/>
            <person name="Romualdi C."/>
            <person name="Bartlett D.H."/>
            <person name="Valle G."/>
        </authorList>
    </citation>
    <scope>NUCLEOTIDE SEQUENCE [LARGE SCALE GENOMIC DNA]</scope>
    <source>
        <strain evidence="3">ATCC BAA-1253 / SS9</strain>
    </source>
</reference>
<evidence type="ECO:0000259" key="1">
    <source>
        <dbReference type="Pfam" id="PF13592"/>
    </source>
</evidence>
<organism evidence="2 3">
    <name type="scientific">Photobacterium profundum (strain SS9)</name>
    <dbReference type="NCBI Taxonomy" id="298386"/>
    <lineage>
        <taxon>Bacteria</taxon>
        <taxon>Pseudomonadati</taxon>
        <taxon>Pseudomonadota</taxon>
        <taxon>Gammaproteobacteria</taxon>
        <taxon>Vibrionales</taxon>
        <taxon>Vibrionaceae</taxon>
        <taxon>Photobacterium</taxon>
    </lineage>
</organism>
<dbReference type="eggNOG" id="COG3415">
    <property type="taxonomic scope" value="Bacteria"/>
</dbReference>
<gene>
    <name evidence="2" type="primary">SO4533</name>
    <name evidence="2" type="ordered locus">PBPRA3296</name>
</gene>
<dbReference type="Pfam" id="PF13592">
    <property type="entry name" value="HTH_33"/>
    <property type="match status" value="1"/>
</dbReference>
<name>Q6LM76_PHOPR</name>